<gene>
    <name evidence="2" type="ORF">RRG08_049055</name>
</gene>
<protein>
    <submittedName>
        <fullName evidence="2">Uncharacterized protein</fullName>
    </submittedName>
</protein>
<accession>A0AAE1A9R4</accession>
<name>A0AAE1A9R4_9GAST</name>
<evidence type="ECO:0000313" key="2">
    <source>
        <dbReference type="EMBL" id="KAK3783920.1"/>
    </source>
</evidence>
<dbReference type="AlphaFoldDB" id="A0AAE1A9R4"/>
<evidence type="ECO:0000256" key="1">
    <source>
        <dbReference type="SAM" id="MobiDB-lite"/>
    </source>
</evidence>
<feature type="region of interest" description="Disordered" evidence="1">
    <location>
        <begin position="52"/>
        <end position="72"/>
    </location>
</feature>
<sequence>MASLDEGLTRMVAQVTPFITAVAGFQPSSGAGWGTSEFGLATRGIIRILGERGVRGRRKESGTPNDNSPDPRHLLVVVALTRSHWQTKPAPSSLVLSQLPDGVTQLMTIVLCHD</sequence>
<comment type="caution">
    <text evidence="2">The sequence shown here is derived from an EMBL/GenBank/DDBJ whole genome shotgun (WGS) entry which is preliminary data.</text>
</comment>
<evidence type="ECO:0000313" key="3">
    <source>
        <dbReference type="Proteomes" id="UP001283361"/>
    </source>
</evidence>
<keyword evidence="3" id="KW-1185">Reference proteome</keyword>
<reference evidence="2" key="1">
    <citation type="journal article" date="2023" name="G3 (Bethesda)">
        <title>A reference genome for the long-term kleptoplast-retaining sea slug Elysia crispata morphotype clarki.</title>
        <authorList>
            <person name="Eastman K.E."/>
            <person name="Pendleton A.L."/>
            <person name="Shaikh M.A."/>
            <person name="Suttiyut T."/>
            <person name="Ogas R."/>
            <person name="Tomko P."/>
            <person name="Gavelis G."/>
            <person name="Widhalm J.R."/>
            <person name="Wisecaver J.H."/>
        </authorList>
    </citation>
    <scope>NUCLEOTIDE SEQUENCE</scope>
    <source>
        <strain evidence="2">ECLA1</strain>
    </source>
</reference>
<proteinExistence type="predicted"/>
<dbReference type="EMBL" id="JAWDGP010002325">
    <property type="protein sequence ID" value="KAK3783920.1"/>
    <property type="molecule type" value="Genomic_DNA"/>
</dbReference>
<organism evidence="2 3">
    <name type="scientific">Elysia crispata</name>
    <name type="common">lettuce slug</name>
    <dbReference type="NCBI Taxonomy" id="231223"/>
    <lineage>
        <taxon>Eukaryota</taxon>
        <taxon>Metazoa</taxon>
        <taxon>Spiralia</taxon>
        <taxon>Lophotrochozoa</taxon>
        <taxon>Mollusca</taxon>
        <taxon>Gastropoda</taxon>
        <taxon>Heterobranchia</taxon>
        <taxon>Euthyneura</taxon>
        <taxon>Panpulmonata</taxon>
        <taxon>Sacoglossa</taxon>
        <taxon>Placobranchoidea</taxon>
        <taxon>Plakobranchidae</taxon>
        <taxon>Elysia</taxon>
    </lineage>
</organism>
<dbReference type="Proteomes" id="UP001283361">
    <property type="component" value="Unassembled WGS sequence"/>
</dbReference>